<dbReference type="EMBL" id="JAADZU010000046">
    <property type="protein sequence ID" value="NDK90757.1"/>
    <property type="molecule type" value="Genomic_DNA"/>
</dbReference>
<keyword evidence="2" id="KW-0812">Transmembrane</keyword>
<name>A0A7K3LT93_9ACTN</name>
<evidence type="ECO:0000313" key="3">
    <source>
        <dbReference type="EMBL" id="NDK90757.1"/>
    </source>
</evidence>
<keyword evidence="2" id="KW-0472">Membrane</keyword>
<proteinExistence type="predicted"/>
<dbReference type="RefSeq" id="WP_157079598.1">
    <property type="nucleotide sequence ID" value="NZ_JAADZU010000046.1"/>
</dbReference>
<gene>
    <name evidence="3" type="ORF">GYA93_14370</name>
</gene>
<reference evidence="3 4" key="1">
    <citation type="submission" date="2020-01" db="EMBL/GenBank/DDBJ databases">
        <title>Investigation of new actinobacteria for the biodesulphurisation of diesel fuel.</title>
        <authorList>
            <person name="Athi Narayanan S.M."/>
        </authorList>
    </citation>
    <scope>NUCLEOTIDE SEQUENCE [LARGE SCALE GENOMIC DNA]</scope>
    <source>
        <strain evidence="3 4">213E</strain>
    </source>
</reference>
<feature type="transmembrane region" description="Helical" evidence="2">
    <location>
        <begin position="40"/>
        <end position="60"/>
    </location>
</feature>
<comment type="caution">
    <text evidence="3">The sequence shown here is derived from an EMBL/GenBank/DDBJ whole genome shotgun (WGS) entry which is preliminary data.</text>
</comment>
<evidence type="ECO:0000256" key="2">
    <source>
        <dbReference type="SAM" id="Phobius"/>
    </source>
</evidence>
<accession>A0A7K3LT93</accession>
<feature type="transmembrane region" description="Helical" evidence="2">
    <location>
        <begin position="67"/>
        <end position="84"/>
    </location>
</feature>
<dbReference type="Proteomes" id="UP000466307">
    <property type="component" value="Unassembled WGS sequence"/>
</dbReference>
<keyword evidence="4" id="KW-1185">Reference proteome</keyword>
<organism evidence="3 4">
    <name type="scientific">Gordonia desulfuricans</name>
    <dbReference type="NCBI Taxonomy" id="89051"/>
    <lineage>
        <taxon>Bacteria</taxon>
        <taxon>Bacillati</taxon>
        <taxon>Actinomycetota</taxon>
        <taxon>Actinomycetes</taxon>
        <taxon>Mycobacteriales</taxon>
        <taxon>Gordoniaceae</taxon>
        <taxon>Gordonia</taxon>
    </lineage>
</organism>
<evidence type="ECO:0000256" key="1">
    <source>
        <dbReference type="SAM" id="MobiDB-lite"/>
    </source>
</evidence>
<dbReference type="AlphaFoldDB" id="A0A7K3LT93"/>
<protein>
    <submittedName>
        <fullName evidence="3">Uncharacterized protein</fullName>
    </submittedName>
</protein>
<evidence type="ECO:0000313" key="4">
    <source>
        <dbReference type="Proteomes" id="UP000466307"/>
    </source>
</evidence>
<feature type="region of interest" description="Disordered" evidence="1">
    <location>
        <begin position="1"/>
        <end position="32"/>
    </location>
</feature>
<sequence>MTPGPGASPFGPGSTAPAPTGGPAVPGGSTSTAPAGPPTLLIALTGLVAAIGIALGAVFWGQWIAGIGWLLAGPVAICILAMFISTDTSRRAQPIYLRPGWMSAAYTAVMILIVAGVIVGALGFAFWVGRR</sequence>
<feature type="transmembrane region" description="Helical" evidence="2">
    <location>
        <begin position="104"/>
        <end position="128"/>
    </location>
</feature>
<keyword evidence="2" id="KW-1133">Transmembrane helix</keyword>